<gene>
    <name evidence="2" type="ORF">SSP531S_46300</name>
</gene>
<evidence type="ECO:0000256" key="1">
    <source>
        <dbReference type="SAM" id="Phobius"/>
    </source>
</evidence>
<name>A0A388T4R0_9ACTN</name>
<keyword evidence="1" id="KW-1133">Transmembrane helix</keyword>
<dbReference type="Proteomes" id="UP000265354">
    <property type="component" value="Unassembled WGS sequence"/>
</dbReference>
<keyword evidence="1" id="KW-0472">Membrane</keyword>
<reference evidence="2 3" key="1">
    <citation type="submission" date="2018-07" db="EMBL/GenBank/DDBJ databases">
        <title>Whole Genome Shotgun Sequence of Streptomyces spongiicola strain 531S.</title>
        <authorList>
            <person name="Dohra H."/>
            <person name="Kodani S."/>
        </authorList>
    </citation>
    <scope>NUCLEOTIDE SEQUENCE [LARGE SCALE GENOMIC DNA]</scope>
    <source>
        <strain evidence="2 3">531S</strain>
    </source>
</reference>
<comment type="caution">
    <text evidence="2">The sequence shown here is derived from an EMBL/GenBank/DDBJ whole genome shotgun (WGS) entry which is preliminary data.</text>
</comment>
<evidence type="ECO:0000313" key="2">
    <source>
        <dbReference type="EMBL" id="GBQ03161.1"/>
    </source>
</evidence>
<accession>A0A388T4R0</accession>
<protein>
    <submittedName>
        <fullName evidence="2">DoxX family protein</fullName>
    </submittedName>
</protein>
<organism evidence="2 3">
    <name type="scientific">Streptomyces spongiicola</name>
    <dbReference type="NCBI Taxonomy" id="1690221"/>
    <lineage>
        <taxon>Bacteria</taxon>
        <taxon>Bacillati</taxon>
        <taxon>Actinomycetota</taxon>
        <taxon>Actinomycetes</taxon>
        <taxon>Kitasatosporales</taxon>
        <taxon>Streptomycetaceae</taxon>
        <taxon>Streptomyces</taxon>
    </lineage>
</organism>
<feature type="transmembrane region" description="Helical" evidence="1">
    <location>
        <begin position="133"/>
        <end position="149"/>
    </location>
</feature>
<keyword evidence="1" id="KW-0812">Transmembrane</keyword>
<dbReference type="EMBL" id="BGZL01000016">
    <property type="protein sequence ID" value="GBQ03161.1"/>
    <property type="molecule type" value="Genomic_DNA"/>
</dbReference>
<sequence>MLTVVARGCETVTAGYLLRAGAASGELTYRQKRLGGVPGMQTFWLTGAEWLAVLRIGLGLWWLESWRHKDRKGWFERGTGIAWAAGVAAKHRWTAVRSGFERVVAPRPRAMAYVVVYAELALGLGLVTGFLTPVALVGGLLLNLLYLVLMIHDWAEQGQNAMMALISLVALFAVSWQTWSLDGALGLFL</sequence>
<dbReference type="AlphaFoldDB" id="A0A388T4R0"/>
<proteinExistence type="predicted"/>
<feature type="transmembrane region" description="Helical" evidence="1">
    <location>
        <begin position="161"/>
        <end position="179"/>
    </location>
</feature>
<evidence type="ECO:0000313" key="3">
    <source>
        <dbReference type="Proteomes" id="UP000265354"/>
    </source>
</evidence>